<name>A0ABQ1NQ02_9MICC</name>
<feature type="region of interest" description="Disordered" evidence="1">
    <location>
        <begin position="248"/>
        <end position="302"/>
    </location>
</feature>
<evidence type="ECO:0000256" key="1">
    <source>
        <dbReference type="SAM" id="MobiDB-lite"/>
    </source>
</evidence>
<evidence type="ECO:0000313" key="3">
    <source>
        <dbReference type="Proteomes" id="UP000597761"/>
    </source>
</evidence>
<organism evidence="2 3">
    <name type="scientific">Tersicoccus solisilvae</name>
    <dbReference type="NCBI Taxonomy" id="1882339"/>
    <lineage>
        <taxon>Bacteria</taxon>
        <taxon>Bacillati</taxon>
        <taxon>Actinomycetota</taxon>
        <taxon>Actinomycetes</taxon>
        <taxon>Micrococcales</taxon>
        <taxon>Micrococcaceae</taxon>
        <taxon>Tersicoccus</taxon>
    </lineage>
</organism>
<evidence type="ECO:0008006" key="4">
    <source>
        <dbReference type="Google" id="ProtNLM"/>
    </source>
</evidence>
<proteinExistence type="predicted"/>
<dbReference type="SUPFAM" id="SSF50939">
    <property type="entry name" value="Sialidases"/>
    <property type="match status" value="1"/>
</dbReference>
<dbReference type="Proteomes" id="UP000597761">
    <property type="component" value="Unassembled WGS sequence"/>
</dbReference>
<accession>A0ABQ1NQ02</accession>
<comment type="caution">
    <text evidence="2">The sequence shown here is derived from an EMBL/GenBank/DDBJ whole genome shotgun (WGS) entry which is preliminary data.</text>
</comment>
<gene>
    <name evidence="2" type="ORF">GCM10011512_06670</name>
</gene>
<keyword evidence="3" id="KW-1185">Reference proteome</keyword>
<feature type="compositionally biased region" description="Basic residues" evidence="1">
    <location>
        <begin position="260"/>
        <end position="276"/>
    </location>
</feature>
<sequence length="302" mass="31452">MIGVLVMALLLAGCTGNRPPGSGDAASTHPVTSAAATAAPVDIDAATVRSGAAEDRIGRSRIEHLEVDGATVVAPVDRGTDRWQLRRSTDAGRTWTESSVQGLAGIDATMIGADVRLLAHRPGQWLLLLHDPADASSRYTVATSADGAVFRVVGSRLDVRADETVERVLGTRSGWVLVTSAVRADRPDLLRTRRSADGGHWDGAVEIRPTVDDFILTVAAATTDRIALGGVTVRGPLADGVFRGAIVTSTGGTAPGQPGRRLRPGGRSAVRRRHPGRERGGESPGPRRADGVGAVPRGHGHP</sequence>
<protein>
    <recommendedName>
        <fullName evidence="4">Exo-alpha-sialidase</fullName>
    </recommendedName>
</protein>
<dbReference type="EMBL" id="BMJI01000002">
    <property type="protein sequence ID" value="GGC82581.1"/>
    <property type="molecule type" value="Genomic_DNA"/>
</dbReference>
<dbReference type="InterPro" id="IPR036278">
    <property type="entry name" value="Sialidase_sf"/>
</dbReference>
<evidence type="ECO:0000313" key="2">
    <source>
        <dbReference type="EMBL" id="GGC82581.1"/>
    </source>
</evidence>
<feature type="compositionally biased region" description="Basic and acidic residues" evidence="1">
    <location>
        <begin position="277"/>
        <end position="290"/>
    </location>
</feature>
<reference evidence="3" key="1">
    <citation type="journal article" date="2019" name="Int. J. Syst. Evol. Microbiol.">
        <title>The Global Catalogue of Microorganisms (GCM) 10K type strain sequencing project: providing services to taxonomists for standard genome sequencing and annotation.</title>
        <authorList>
            <consortium name="The Broad Institute Genomics Platform"/>
            <consortium name="The Broad Institute Genome Sequencing Center for Infectious Disease"/>
            <person name="Wu L."/>
            <person name="Ma J."/>
        </authorList>
    </citation>
    <scope>NUCLEOTIDE SEQUENCE [LARGE SCALE GENOMIC DNA]</scope>
    <source>
        <strain evidence="3">CGMCC 1.15480</strain>
    </source>
</reference>